<proteinExistence type="predicted"/>
<evidence type="ECO:0000256" key="1">
    <source>
        <dbReference type="SAM" id="MobiDB-lite"/>
    </source>
</evidence>
<dbReference type="AlphaFoldDB" id="A0A1B0AX92"/>
<evidence type="ECO:0000313" key="3">
    <source>
        <dbReference type="EnsemblMetazoa" id="GPPI011812-PA"/>
    </source>
</evidence>
<organism evidence="3 4">
    <name type="scientific">Glossina palpalis gambiensis</name>
    <dbReference type="NCBI Taxonomy" id="67801"/>
    <lineage>
        <taxon>Eukaryota</taxon>
        <taxon>Metazoa</taxon>
        <taxon>Ecdysozoa</taxon>
        <taxon>Arthropoda</taxon>
        <taxon>Hexapoda</taxon>
        <taxon>Insecta</taxon>
        <taxon>Pterygota</taxon>
        <taxon>Neoptera</taxon>
        <taxon>Endopterygota</taxon>
        <taxon>Diptera</taxon>
        <taxon>Brachycera</taxon>
        <taxon>Muscomorpha</taxon>
        <taxon>Hippoboscoidea</taxon>
        <taxon>Glossinidae</taxon>
        <taxon>Glossina</taxon>
    </lineage>
</organism>
<keyword evidence="2" id="KW-0732">Signal</keyword>
<dbReference type="Proteomes" id="UP000092460">
    <property type="component" value="Unassembled WGS sequence"/>
</dbReference>
<accession>A0A1B0AX92</accession>
<feature type="chain" id="PRO_5008404216" evidence="2">
    <location>
        <begin position="27"/>
        <end position="116"/>
    </location>
</feature>
<dbReference type="EMBL" id="JXJN01005145">
    <property type="status" value="NOT_ANNOTATED_CDS"/>
    <property type="molecule type" value="Genomic_DNA"/>
</dbReference>
<evidence type="ECO:0000313" key="4">
    <source>
        <dbReference type="Proteomes" id="UP000092460"/>
    </source>
</evidence>
<keyword evidence="4" id="KW-1185">Reference proteome</keyword>
<dbReference type="EnsemblMetazoa" id="GPPI011812-RA">
    <property type="protein sequence ID" value="GPPI011812-PA"/>
    <property type="gene ID" value="GPPI011812"/>
</dbReference>
<reference evidence="3" key="2">
    <citation type="submission" date="2020-05" db="UniProtKB">
        <authorList>
            <consortium name="EnsemblMetazoa"/>
        </authorList>
    </citation>
    <scope>IDENTIFICATION</scope>
    <source>
        <strain evidence="3">IAEA</strain>
    </source>
</reference>
<sequence length="116" mass="12543">MSSDNRLYFHILSLWLMIVLTTSAIASSISSNSNSSSSSSISSSSSSSSSSSISSGSSNVLQQPQHSSLKRNTVGEYVFNFIDINSKFIICDHIGNDGYGTTITFLKHFYPEVESV</sequence>
<name>A0A1B0AX92_9MUSC</name>
<dbReference type="EMBL" id="JXJN01005144">
    <property type="status" value="NOT_ANNOTATED_CDS"/>
    <property type="molecule type" value="Genomic_DNA"/>
</dbReference>
<dbReference type="VEuPathDB" id="VectorBase:GPPI011812"/>
<protein>
    <submittedName>
        <fullName evidence="3">Uncharacterized protein</fullName>
    </submittedName>
</protein>
<feature type="signal peptide" evidence="2">
    <location>
        <begin position="1"/>
        <end position="26"/>
    </location>
</feature>
<feature type="region of interest" description="Disordered" evidence="1">
    <location>
        <begin position="29"/>
        <end position="68"/>
    </location>
</feature>
<evidence type="ECO:0000256" key="2">
    <source>
        <dbReference type="SAM" id="SignalP"/>
    </source>
</evidence>
<feature type="compositionally biased region" description="Low complexity" evidence="1">
    <location>
        <begin position="29"/>
        <end position="59"/>
    </location>
</feature>
<reference evidence="4" key="1">
    <citation type="submission" date="2015-01" db="EMBL/GenBank/DDBJ databases">
        <authorList>
            <person name="Aksoy S."/>
            <person name="Warren W."/>
            <person name="Wilson R.K."/>
        </authorList>
    </citation>
    <scope>NUCLEOTIDE SEQUENCE [LARGE SCALE GENOMIC DNA]</scope>
    <source>
        <strain evidence="4">IAEA</strain>
    </source>
</reference>